<evidence type="ECO:0000313" key="3">
    <source>
        <dbReference type="Proteomes" id="UP001222027"/>
    </source>
</evidence>
<protein>
    <submittedName>
        <fullName evidence="2">Uncharacterized protein</fullName>
    </submittedName>
</protein>
<dbReference type="Proteomes" id="UP001222027">
    <property type="component" value="Unassembled WGS sequence"/>
</dbReference>
<reference evidence="2 3" key="1">
    <citation type="submission" date="2022-12" db="EMBL/GenBank/DDBJ databases">
        <title>Chromosome-scale assembly of the Ensete ventricosum genome.</title>
        <authorList>
            <person name="Dussert Y."/>
            <person name="Stocks J."/>
            <person name="Wendawek A."/>
            <person name="Woldeyes F."/>
            <person name="Nichols R.A."/>
            <person name="Borrell J.S."/>
        </authorList>
    </citation>
    <scope>NUCLEOTIDE SEQUENCE [LARGE SCALE GENOMIC DNA]</scope>
    <source>
        <strain evidence="3">cv. Maze</strain>
        <tissue evidence="2">Seeds</tissue>
    </source>
</reference>
<evidence type="ECO:0000313" key="2">
    <source>
        <dbReference type="EMBL" id="KAJ8478035.1"/>
    </source>
</evidence>
<feature type="region of interest" description="Disordered" evidence="1">
    <location>
        <begin position="1"/>
        <end position="39"/>
    </location>
</feature>
<dbReference type="EMBL" id="JAQQAF010000006">
    <property type="protein sequence ID" value="KAJ8478035.1"/>
    <property type="molecule type" value="Genomic_DNA"/>
</dbReference>
<dbReference type="AlphaFoldDB" id="A0AAV8QJP1"/>
<sequence>MELTPSIQTKPLAKPARLKKNLSRSPHLPPRVCSPPRLPRRVRSHALISVSSEATGPMPRDRGLRRTRRVRNEYLRRSPPTSALQRFLHFPCGSWNLHFYLEANDSAIVPPADALNSVSSEATDLTPRNRGLRRNERGEKLIFASVDADLYPSKIRFYLEAKQCHGATCRCFGLCL</sequence>
<evidence type="ECO:0000256" key="1">
    <source>
        <dbReference type="SAM" id="MobiDB-lite"/>
    </source>
</evidence>
<organism evidence="2 3">
    <name type="scientific">Ensete ventricosum</name>
    <name type="common">Abyssinian banana</name>
    <name type="synonym">Musa ensete</name>
    <dbReference type="NCBI Taxonomy" id="4639"/>
    <lineage>
        <taxon>Eukaryota</taxon>
        <taxon>Viridiplantae</taxon>
        <taxon>Streptophyta</taxon>
        <taxon>Embryophyta</taxon>
        <taxon>Tracheophyta</taxon>
        <taxon>Spermatophyta</taxon>
        <taxon>Magnoliopsida</taxon>
        <taxon>Liliopsida</taxon>
        <taxon>Zingiberales</taxon>
        <taxon>Musaceae</taxon>
        <taxon>Ensete</taxon>
    </lineage>
</organism>
<feature type="compositionally biased region" description="Pro residues" evidence="1">
    <location>
        <begin position="27"/>
        <end position="37"/>
    </location>
</feature>
<name>A0AAV8QJP1_ENSVE</name>
<comment type="caution">
    <text evidence="2">The sequence shown here is derived from an EMBL/GenBank/DDBJ whole genome shotgun (WGS) entry which is preliminary data.</text>
</comment>
<gene>
    <name evidence="2" type="ORF">OPV22_021762</name>
</gene>
<accession>A0AAV8QJP1</accession>
<proteinExistence type="predicted"/>
<keyword evidence="3" id="KW-1185">Reference proteome</keyword>